<keyword evidence="2" id="KW-1185">Reference proteome</keyword>
<accession>A0A8K0FWC3</accession>
<evidence type="ECO:0000313" key="2">
    <source>
        <dbReference type="Proteomes" id="UP000801492"/>
    </source>
</evidence>
<dbReference type="PANTHER" id="PTHR35450:SF2">
    <property type="entry name" value="REVERSE TRANSCRIPTASE DOMAIN-CONTAINING PROTEIN"/>
    <property type="match status" value="1"/>
</dbReference>
<name>A0A8K0FWC3_IGNLU</name>
<sequence>MSCGLDKCRRLSIERGAVVDRGFQFTDGSYMKAINRKEQYASFGLQQARRLNHTEIRSGVKSAYLRRVTSILKSSLNGKNLSKEINAYAVPVLTYTFGLVKLTATDLSEVERATPRLMTKYRVHHP</sequence>
<dbReference type="EMBL" id="VTPC01090870">
    <property type="protein sequence ID" value="KAF2881040.1"/>
    <property type="molecule type" value="Genomic_DNA"/>
</dbReference>
<organism evidence="1 2">
    <name type="scientific">Ignelater luminosus</name>
    <name type="common">Cucubano</name>
    <name type="synonym">Pyrophorus luminosus</name>
    <dbReference type="NCBI Taxonomy" id="2038154"/>
    <lineage>
        <taxon>Eukaryota</taxon>
        <taxon>Metazoa</taxon>
        <taxon>Ecdysozoa</taxon>
        <taxon>Arthropoda</taxon>
        <taxon>Hexapoda</taxon>
        <taxon>Insecta</taxon>
        <taxon>Pterygota</taxon>
        <taxon>Neoptera</taxon>
        <taxon>Endopterygota</taxon>
        <taxon>Coleoptera</taxon>
        <taxon>Polyphaga</taxon>
        <taxon>Elateriformia</taxon>
        <taxon>Elateroidea</taxon>
        <taxon>Elateridae</taxon>
        <taxon>Agrypninae</taxon>
        <taxon>Pyrophorini</taxon>
        <taxon>Ignelater</taxon>
    </lineage>
</organism>
<dbReference type="Proteomes" id="UP000801492">
    <property type="component" value="Unassembled WGS sequence"/>
</dbReference>
<dbReference type="OrthoDB" id="6773638at2759"/>
<comment type="caution">
    <text evidence="1">The sequence shown here is derived from an EMBL/GenBank/DDBJ whole genome shotgun (WGS) entry which is preliminary data.</text>
</comment>
<proteinExistence type="predicted"/>
<evidence type="ECO:0000313" key="1">
    <source>
        <dbReference type="EMBL" id="KAF2881040.1"/>
    </source>
</evidence>
<protein>
    <submittedName>
        <fullName evidence="1">Uncharacterized protein</fullName>
    </submittedName>
</protein>
<gene>
    <name evidence="1" type="ORF">ILUMI_25128</name>
</gene>
<dbReference type="AlphaFoldDB" id="A0A8K0FWC3"/>
<dbReference type="PANTHER" id="PTHR35450">
    <property type="entry name" value="REVERSE TRANSCRIPTASE DOMAIN-CONTAINING PROTEIN"/>
    <property type="match status" value="1"/>
</dbReference>
<reference evidence="1" key="1">
    <citation type="submission" date="2019-08" db="EMBL/GenBank/DDBJ databases">
        <title>The genome of the North American firefly Photinus pyralis.</title>
        <authorList>
            <consortium name="Photinus pyralis genome working group"/>
            <person name="Fallon T.R."/>
            <person name="Sander Lower S.E."/>
            <person name="Weng J.-K."/>
        </authorList>
    </citation>
    <scope>NUCLEOTIDE SEQUENCE</scope>
    <source>
        <strain evidence="1">TRF0915ILg1</strain>
        <tissue evidence="1">Whole body</tissue>
    </source>
</reference>